<sequence length="60" mass="7247">IKRIISSQIFKQVIFRLIKYQIKLNLFSESNFLIFDSKLTAFGKSEYKQCVFHERLNMKD</sequence>
<proteinExistence type="predicted"/>
<evidence type="ECO:0000313" key="2">
    <source>
        <dbReference type="Proteomes" id="UP000276133"/>
    </source>
</evidence>
<dbReference type="AlphaFoldDB" id="A0A3M7PP25"/>
<dbReference type="EMBL" id="REGN01009574">
    <property type="protein sequence ID" value="RNA00876.1"/>
    <property type="molecule type" value="Genomic_DNA"/>
</dbReference>
<comment type="caution">
    <text evidence="1">The sequence shown here is derived from an EMBL/GenBank/DDBJ whole genome shotgun (WGS) entry which is preliminary data.</text>
</comment>
<name>A0A3M7PP25_BRAPC</name>
<dbReference type="Proteomes" id="UP000276133">
    <property type="component" value="Unassembled WGS sequence"/>
</dbReference>
<feature type="non-terminal residue" evidence="1">
    <location>
        <position position="1"/>
    </location>
</feature>
<protein>
    <submittedName>
        <fullName evidence="1">Uncharacterized protein</fullName>
    </submittedName>
</protein>
<evidence type="ECO:0000313" key="1">
    <source>
        <dbReference type="EMBL" id="RNA00876.1"/>
    </source>
</evidence>
<reference evidence="1 2" key="1">
    <citation type="journal article" date="2018" name="Sci. Rep.">
        <title>Genomic signatures of local adaptation to the degree of environmental predictability in rotifers.</title>
        <authorList>
            <person name="Franch-Gras L."/>
            <person name="Hahn C."/>
            <person name="Garcia-Roger E.M."/>
            <person name="Carmona M.J."/>
            <person name="Serra M."/>
            <person name="Gomez A."/>
        </authorList>
    </citation>
    <scope>NUCLEOTIDE SEQUENCE [LARGE SCALE GENOMIC DNA]</scope>
    <source>
        <strain evidence="1">HYR1</strain>
    </source>
</reference>
<organism evidence="1 2">
    <name type="scientific">Brachionus plicatilis</name>
    <name type="common">Marine rotifer</name>
    <name type="synonym">Brachionus muelleri</name>
    <dbReference type="NCBI Taxonomy" id="10195"/>
    <lineage>
        <taxon>Eukaryota</taxon>
        <taxon>Metazoa</taxon>
        <taxon>Spiralia</taxon>
        <taxon>Gnathifera</taxon>
        <taxon>Rotifera</taxon>
        <taxon>Eurotatoria</taxon>
        <taxon>Monogononta</taxon>
        <taxon>Pseudotrocha</taxon>
        <taxon>Ploima</taxon>
        <taxon>Brachionidae</taxon>
        <taxon>Brachionus</taxon>
    </lineage>
</organism>
<accession>A0A3M7PP25</accession>
<gene>
    <name evidence="1" type="ORF">BpHYR1_053936</name>
</gene>
<keyword evidence="2" id="KW-1185">Reference proteome</keyword>